<evidence type="ECO:0000313" key="1">
    <source>
        <dbReference type="EMBL" id="KAB2611873.1"/>
    </source>
</evidence>
<reference evidence="1 2" key="3">
    <citation type="submission" date="2019-11" db="EMBL/GenBank/DDBJ databases">
        <title>A de novo genome assembly of a pear dwarfing rootstock.</title>
        <authorList>
            <person name="Wang F."/>
            <person name="Wang J."/>
            <person name="Li S."/>
            <person name="Zhang Y."/>
            <person name="Fang M."/>
            <person name="Ma L."/>
            <person name="Zhao Y."/>
            <person name="Jiang S."/>
        </authorList>
    </citation>
    <scope>NUCLEOTIDE SEQUENCE [LARGE SCALE GENOMIC DNA]</scope>
    <source>
        <strain evidence="1">S2</strain>
        <tissue evidence="1">Leaf</tissue>
    </source>
</reference>
<evidence type="ECO:0000313" key="2">
    <source>
        <dbReference type="Proteomes" id="UP000327157"/>
    </source>
</evidence>
<sequence length="159" mass="17808">MSMRECLNTAIVRLDSKEECRSIPNSNQPQNLTNTSHAICGFKATEEGKRTIPKFGSAVARLNPHLQLVYILYKSRQTTIKTEKGNPRLTQSEVDACRISPSFSIDFHGATTLVYKRRRGTREVKRSEGEKGGVCGCGALCVKLGRGEDESEFERLREE</sequence>
<gene>
    <name evidence="1" type="ORF">D8674_019905</name>
</gene>
<dbReference type="EMBL" id="SMOL01000487">
    <property type="protein sequence ID" value="KAB2611873.1"/>
    <property type="molecule type" value="Genomic_DNA"/>
</dbReference>
<reference evidence="2" key="2">
    <citation type="submission" date="2019-10" db="EMBL/GenBank/DDBJ databases">
        <title>A de novo genome assembly of a pear dwarfing rootstock.</title>
        <authorList>
            <person name="Wang F."/>
            <person name="Wang J."/>
            <person name="Li S."/>
            <person name="Zhang Y."/>
            <person name="Fang M."/>
            <person name="Ma L."/>
            <person name="Zhao Y."/>
            <person name="Jiang S."/>
        </authorList>
    </citation>
    <scope>NUCLEOTIDE SEQUENCE [LARGE SCALE GENOMIC DNA]</scope>
</reference>
<accession>A0A5N5G9B8</accession>
<reference evidence="1 2" key="1">
    <citation type="submission" date="2019-09" db="EMBL/GenBank/DDBJ databases">
        <authorList>
            <person name="Ou C."/>
        </authorList>
    </citation>
    <scope>NUCLEOTIDE SEQUENCE [LARGE SCALE GENOMIC DNA]</scope>
    <source>
        <strain evidence="1">S2</strain>
        <tissue evidence="1">Leaf</tissue>
    </source>
</reference>
<protein>
    <submittedName>
        <fullName evidence="1">Uncharacterized protein</fullName>
    </submittedName>
</protein>
<comment type="caution">
    <text evidence="1">The sequence shown here is derived from an EMBL/GenBank/DDBJ whole genome shotgun (WGS) entry which is preliminary data.</text>
</comment>
<keyword evidence="2" id="KW-1185">Reference proteome</keyword>
<name>A0A5N5G9B8_9ROSA</name>
<proteinExistence type="predicted"/>
<dbReference type="AlphaFoldDB" id="A0A5N5G9B8"/>
<dbReference type="Proteomes" id="UP000327157">
    <property type="component" value="Chromosome 17"/>
</dbReference>
<organism evidence="1 2">
    <name type="scientific">Pyrus ussuriensis x Pyrus communis</name>
    <dbReference type="NCBI Taxonomy" id="2448454"/>
    <lineage>
        <taxon>Eukaryota</taxon>
        <taxon>Viridiplantae</taxon>
        <taxon>Streptophyta</taxon>
        <taxon>Embryophyta</taxon>
        <taxon>Tracheophyta</taxon>
        <taxon>Spermatophyta</taxon>
        <taxon>Magnoliopsida</taxon>
        <taxon>eudicotyledons</taxon>
        <taxon>Gunneridae</taxon>
        <taxon>Pentapetalae</taxon>
        <taxon>rosids</taxon>
        <taxon>fabids</taxon>
        <taxon>Rosales</taxon>
        <taxon>Rosaceae</taxon>
        <taxon>Amygdaloideae</taxon>
        <taxon>Maleae</taxon>
        <taxon>Pyrus</taxon>
    </lineage>
</organism>